<organism evidence="8 9">
    <name type="scientific">Lasallia pustulata</name>
    <dbReference type="NCBI Taxonomy" id="136370"/>
    <lineage>
        <taxon>Eukaryota</taxon>
        <taxon>Fungi</taxon>
        <taxon>Dikarya</taxon>
        <taxon>Ascomycota</taxon>
        <taxon>Pezizomycotina</taxon>
        <taxon>Lecanoromycetes</taxon>
        <taxon>OSLEUM clade</taxon>
        <taxon>Umbilicariomycetidae</taxon>
        <taxon>Umbilicariales</taxon>
        <taxon>Umbilicariaceae</taxon>
        <taxon>Lasallia</taxon>
    </lineage>
</organism>
<dbReference type="InterPro" id="IPR016555">
    <property type="entry name" value="PLipase_D_euk"/>
</dbReference>
<proteinExistence type="inferred from homology"/>
<evidence type="ECO:0000256" key="2">
    <source>
        <dbReference type="ARBA" id="ARBA00022801"/>
    </source>
</evidence>
<dbReference type="SMART" id="SM00155">
    <property type="entry name" value="PLDc"/>
    <property type="match status" value="2"/>
</dbReference>
<keyword evidence="9" id="KW-1185">Reference proteome</keyword>
<sequence length="1076" mass="120523">MAGNQQDDPLAYGQYHPGNAQDDDGNYGATDRGIIGDTFQRFVGGQSSRPDGSQAGGQQFGGFVSSFFKKVHETIHDLGTEVEDRVAGSGVTHSHTHAGAQCTDGTHDSSEHRYGSFAAQRNGHDIKWFVDGCSYMWAVSRALEQATDSIWILDWWLSPELYLRRPPSRNEQYRIDRMLQAAAQRGVKVNIIVYKEVTQALTRKYLSPTLPKYLHSLLPRDTDPITSILSGLGLAATFASLEQVEAENPLIAPPLTVSSSHTKHALEDLHPNISVFRHPDHLPDAQTLQSSFLSSLHNLSLNAATVSKLPQDALKAIYGFNEDVILYWAHHEKLCIVDGRIAFMGGLDLCYGRWDNNQHPIADAHPSNLDNIVFPGQDFNNARIMDFNDVAQWDQNKLDRRNSSRMGWSDISICLRGPAVEDLRAHFVERWNFIYDEKYNVRQDRRYTRLTFTENMSGTIPYNDGQGQQSDRPPYTGQGAQSTEQGPRPYYDNIPPGQSTAQGQVPYFPPPPGSDRAADASSGDQDADRGFDSFERPRRHHHHFQDEGSDLSGAAGAIRRRLSQGMQHVQDQYLSGNEHHSRLHGSFQEAGISCQIVRSCTKWSHGVPTEHSIADAYIQIIQSSQHFVYIENQFFITATSDKQKPVKNKIGAAIVERILRAARAGEKYKVIVMMPAIPAFAGDLKEESSLGTRAIMEFQYNSINRGGYSIMEMIAKEGFDPTLYIRFYNLRNYDRINVSASMKDAEQKSGVNYEDARREHDNVVDPVGYHARDGKGDGTQYNPQGVYQRYQQAAAGIDGREGLGTGRWDTVSECYMLGGKDIREVPWQVGNVVEIDAFVSEELYIHSKVLIADDRIVICGSANLNDRSQLGDHDSEIAIVVEDPTPVDSYMNGQPWRASKFAATLRRQLFRKHLGMLVPQNMEAPDQNFEPIGVPNIYDFGSAEDRAVADPLSDSFLNLWNARARQNTEAFGKIFHPVPHDSVRNWKDYGSFYEQFFHEAGAEAEGKEGKKKPAKYQWGHVVTENFSPGAQGAVEVKELLSTIRGTIVEMPLLFLIEEDIAKEGVTLNAFTEEVYT</sequence>
<dbReference type="GO" id="GO:0004630">
    <property type="term" value="F:phospholipase D activity"/>
    <property type="evidence" value="ECO:0007669"/>
    <property type="project" value="UniProtKB-UniRule"/>
</dbReference>
<evidence type="ECO:0000259" key="7">
    <source>
        <dbReference type="PROSITE" id="PS50035"/>
    </source>
</evidence>
<feature type="region of interest" description="Disordered" evidence="6">
    <location>
        <begin position="456"/>
        <end position="534"/>
    </location>
</feature>
<dbReference type="PANTHER" id="PTHR18896:SF186">
    <property type="entry name" value="PHOSPHOLIPASE D"/>
    <property type="match status" value="1"/>
</dbReference>
<dbReference type="EC" id="3.1.4.4" evidence="5"/>
<feature type="region of interest" description="Disordered" evidence="6">
    <location>
        <begin position="91"/>
        <end position="111"/>
    </location>
</feature>
<evidence type="ECO:0000256" key="1">
    <source>
        <dbReference type="ARBA" id="ARBA00022737"/>
    </source>
</evidence>
<evidence type="ECO:0000256" key="4">
    <source>
        <dbReference type="ARBA" id="ARBA00023098"/>
    </source>
</evidence>
<protein>
    <recommendedName>
        <fullName evidence="5">Phospholipase</fullName>
        <ecNumber evidence="5">3.1.4.4</ecNumber>
    </recommendedName>
</protein>
<dbReference type="AlphaFoldDB" id="A0A1W5D5F5"/>
<feature type="compositionally biased region" description="Polar residues" evidence="6">
    <location>
        <begin position="456"/>
        <end position="471"/>
    </location>
</feature>
<keyword evidence="2 5" id="KW-0378">Hydrolase</keyword>
<keyword evidence="3 5" id="KW-0442">Lipid degradation</keyword>
<evidence type="ECO:0000313" key="8">
    <source>
        <dbReference type="EMBL" id="SLM38357.1"/>
    </source>
</evidence>
<dbReference type="GO" id="GO:0009395">
    <property type="term" value="P:phospholipid catabolic process"/>
    <property type="evidence" value="ECO:0007669"/>
    <property type="project" value="TreeGrafter"/>
</dbReference>
<evidence type="ECO:0000256" key="3">
    <source>
        <dbReference type="ARBA" id="ARBA00022963"/>
    </source>
</evidence>
<dbReference type="Proteomes" id="UP000192927">
    <property type="component" value="Unassembled WGS sequence"/>
</dbReference>
<reference evidence="9" key="1">
    <citation type="submission" date="2017-03" db="EMBL/GenBank/DDBJ databases">
        <authorList>
            <person name="Sharma R."/>
            <person name="Thines M."/>
        </authorList>
    </citation>
    <scope>NUCLEOTIDE SEQUENCE [LARGE SCALE GENOMIC DNA]</scope>
</reference>
<dbReference type="PANTHER" id="PTHR18896">
    <property type="entry name" value="PHOSPHOLIPASE D"/>
    <property type="match status" value="1"/>
</dbReference>
<dbReference type="EMBL" id="FWEW01002370">
    <property type="protein sequence ID" value="SLM38357.1"/>
    <property type="molecule type" value="Genomic_DNA"/>
</dbReference>
<evidence type="ECO:0000256" key="6">
    <source>
        <dbReference type="SAM" id="MobiDB-lite"/>
    </source>
</evidence>
<dbReference type="GO" id="GO:0035556">
    <property type="term" value="P:intracellular signal transduction"/>
    <property type="evidence" value="ECO:0007669"/>
    <property type="project" value="InterPro"/>
</dbReference>
<feature type="region of interest" description="Disordered" evidence="6">
    <location>
        <begin position="1"/>
        <end position="31"/>
    </location>
</feature>
<dbReference type="PROSITE" id="PS50035">
    <property type="entry name" value="PLD"/>
    <property type="match status" value="2"/>
</dbReference>
<dbReference type="Pfam" id="PF13091">
    <property type="entry name" value="PLDc_2"/>
    <property type="match status" value="1"/>
</dbReference>
<dbReference type="InterPro" id="IPR015679">
    <property type="entry name" value="PLipase_D_fam"/>
</dbReference>
<feature type="domain" description="PLD phosphodiesterase" evidence="7">
    <location>
        <begin position="841"/>
        <end position="868"/>
    </location>
</feature>
<keyword evidence="1" id="KW-0677">Repeat</keyword>
<feature type="domain" description="PLD phosphodiesterase" evidence="7">
    <location>
        <begin position="326"/>
        <end position="353"/>
    </location>
</feature>
<accession>A0A1W5D5F5</accession>
<dbReference type="GO" id="GO:0006654">
    <property type="term" value="P:phosphatidic acid biosynthetic process"/>
    <property type="evidence" value="ECO:0007669"/>
    <property type="project" value="InterPro"/>
</dbReference>
<keyword evidence="4" id="KW-0443">Lipid metabolism</keyword>
<dbReference type="Pfam" id="PF00614">
    <property type="entry name" value="PLDc"/>
    <property type="match status" value="1"/>
</dbReference>
<dbReference type="InterPro" id="IPR001736">
    <property type="entry name" value="PLipase_D/transphosphatidylase"/>
</dbReference>
<comment type="catalytic activity">
    <reaction evidence="5">
        <text>a 1,2-diacyl-sn-glycero-3-phosphocholine + H2O = a 1,2-diacyl-sn-glycero-3-phosphate + choline + H(+)</text>
        <dbReference type="Rhea" id="RHEA:14445"/>
        <dbReference type="ChEBI" id="CHEBI:15354"/>
        <dbReference type="ChEBI" id="CHEBI:15377"/>
        <dbReference type="ChEBI" id="CHEBI:15378"/>
        <dbReference type="ChEBI" id="CHEBI:57643"/>
        <dbReference type="ChEBI" id="CHEBI:58608"/>
        <dbReference type="EC" id="3.1.4.4"/>
    </reaction>
</comment>
<dbReference type="CDD" id="cd09141">
    <property type="entry name" value="PLDc_vPLD1_2_yPLD_like_2"/>
    <property type="match status" value="1"/>
</dbReference>
<name>A0A1W5D5F5_9LECA</name>
<dbReference type="InterPro" id="IPR025202">
    <property type="entry name" value="PLD-like_dom"/>
</dbReference>
<comment type="similarity">
    <text evidence="5">Belongs to the phospholipase D family.</text>
</comment>
<evidence type="ECO:0000256" key="5">
    <source>
        <dbReference type="PIRNR" id="PIRNR009376"/>
    </source>
</evidence>
<evidence type="ECO:0000313" key="9">
    <source>
        <dbReference type="Proteomes" id="UP000192927"/>
    </source>
</evidence>
<dbReference type="Gene3D" id="3.30.870.10">
    <property type="entry name" value="Endonuclease Chain A"/>
    <property type="match status" value="3"/>
</dbReference>
<dbReference type="SUPFAM" id="SSF56024">
    <property type="entry name" value="Phospholipase D/nuclease"/>
    <property type="match status" value="2"/>
</dbReference>
<dbReference type="PIRSF" id="PIRSF009376">
    <property type="entry name" value="Phospholipase_D_euk"/>
    <property type="match status" value="1"/>
</dbReference>